<evidence type="ECO:0000256" key="1">
    <source>
        <dbReference type="SAM" id="MobiDB-lite"/>
    </source>
</evidence>
<organism evidence="3 4">
    <name type="scientific">Siculibacillus lacustris</name>
    <dbReference type="NCBI Taxonomy" id="1549641"/>
    <lineage>
        <taxon>Bacteria</taxon>
        <taxon>Pseudomonadati</taxon>
        <taxon>Pseudomonadota</taxon>
        <taxon>Alphaproteobacteria</taxon>
        <taxon>Hyphomicrobiales</taxon>
        <taxon>Ancalomicrobiaceae</taxon>
        <taxon>Siculibacillus</taxon>
    </lineage>
</organism>
<feature type="domain" description="Peptidase C45 hydrolase" evidence="2">
    <location>
        <begin position="183"/>
        <end position="269"/>
    </location>
</feature>
<evidence type="ECO:0000259" key="2">
    <source>
        <dbReference type="Pfam" id="PF03417"/>
    </source>
</evidence>
<feature type="region of interest" description="Disordered" evidence="1">
    <location>
        <begin position="247"/>
        <end position="270"/>
    </location>
</feature>
<protein>
    <recommendedName>
        <fullName evidence="2">Peptidase C45 hydrolase domain-containing protein</fullName>
    </recommendedName>
</protein>
<keyword evidence="4" id="KW-1185">Reference proteome</keyword>
<dbReference type="PANTHER" id="PTHR28583:SF1">
    <property type="entry name" value="ACID CERAMIDASE"/>
    <property type="match status" value="1"/>
</dbReference>
<accession>A0A4Q9VN59</accession>
<dbReference type="Gene3D" id="3.60.60.10">
    <property type="entry name" value="Penicillin V Acylase, Chain A"/>
    <property type="match status" value="1"/>
</dbReference>
<evidence type="ECO:0000313" key="4">
    <source>
        <dbReference type="Proteomes" id="UP000292781"/>
    </source>
</evidence>
<sequence>MTHLDPIPFIVPLPGEEPALAALRHAPEKLDLLLASARRTYTPLGVRVADALSRRWARRVASPYEGAISQVDRVLGRPGAFLLNHSYEWGCTTGVVADPALGGPTLLRVLDWPFDGLGRAVVATRCAGPAGPYVSLTWPGHVGVLTACAPGRFAAAINQPPLPTPWGKAVGWPTARWHVGRSTALPPSHLLRLVFDRCASFDDAVSLLRTMPICIPTIFTVAGARPGEAITIERTQNRAHVCAEPAAANHWASPDGPTGRPRNRSSRQRRADMLALARRPPDWSMKWLAAPILHDETRLSVMANAASGRLIAQGFEATGPATALTVL</sequence>
<dbReference type="OrthoDB" id="7325338at2"/>
<dbReference type="AlphaFoldDB" id="A0A4Q9VN59"/>
<dbReference type="Proteomes" id="UP000292781">
    <property type="component" value="Unassembled WGS sequence"/>
</dbReference>
<dbReference type="InterPro" id="IPR005079">
    <property type="entry name" value="Peptidase_C45_hydrolase"/>
</dbReference>
<comment type="caution">
    <text evidence="3">The sequence shown here is derived from an EMBL/GenBank/DDBJ whole genome shotgun (WGS) entry which is preliminary data.</text>
</comment>
<reference evidence="3 4" key="1">
    <citation type="submission" date="2019-02" db="EMBL/GenBank/DDBJ databases">
        <title>Siculibacillus lacustris gen. nov., sp. nov., a new rosette-forming bacterium isolated from a freshwater crater lake (Lake St. Ana, Romania).</title>
        <authorList>
            <person name="Felfoldi T."/>
            <person name="Marton Z."/>
            <person name="Szabo A."/>
            <person name="Mentes A."/>
            <person name="Boka K."/>
            <person name="Marialigeti K."/>
            <person name="Mathe I."/>
            <person name="Koncz M."/>
            <person name="Schumann P."/>
            <person name="Toth E."/>
        </authorList>
    </citation>
    <scope>NUCLEOTIDE SEQUENCE [LARGE SCALE GENOMIC DNA]</scope>
    <source>
        <strain evidence="3 4">SA-279</strain>
    </source>
</reference>
<name>A0A4Q9VN59_9HYPH</name>
<dbReference type="EMBL" id="SJFN01000017">
    <property type="protein sequence ID" value="TBW37049.1"/>
    <property type="molecule type" value="Genomic_DNA"/>
</dbReference>
<dbReference type="GO" id="GO:0016810">
    <property type="term" value="F:hydrolase activity, acting on carbon-nitrogen (but not peptide) bonds"/>
    <property type="evidence" value="ECO:0007669"/>
    <property type="project" value="TreeGrafter"/>
</dbReference>
<gene>
    <name evidence="3" type="ORF">EYW49_12940</name>
</gene>
<evidence type="ECO:0000313" key="3">
    <source>
        <dbReference type="EMBL" id="TBW37049.1"/>
    </source>
</evidence>
<dbReference type="PANTHER" id="PTHR28583">
    <property type="entry name" value="ACID AMIDASE"/>
    <property type="match status" value="1"/>
</dbReference>
<proteinExistence type="predicted"/>
<dbReference type="Pfam" id="PF03417">
    <property type="entry name" value="AAT"/>
    <property type="match status" value="1"/>
</dbReference>
<dbReference type="RefSeq" id="WP_131309998.1">
    <property type="nucleotide sequence ID" value="NZ_SJFN01000017.1"/>
</dbReference>